<dbReference type="InterPro" id="IPR050563">
    <property type="entry name" value="4-hydroxybenzoyl-CoA_TE"/>
</dbReference>
<dbReference type="InterPro" id="IPR029069">
    <property type="entry name" value="HotDog_dom_sf"/>
</dbReference>
<dbReference type="CDD" id="cd00586">
    <property type="entry name" value="4HBT"/>
    <property type="match status" value="1"/>
</dbReference>
<dbReference type="PIRSF" id="PIRSF003230">
    <property type="entry name" value="YbgC"/>
    <property type="match status" value="1"/>
</dbReference>
<dbReference type="NCBIfam" id="TIGR00051">
    <property type="entry name" value="YbgC/FadM family acyl-CoA thioesterase"/>
    <property type="match status" value="1"/>
</dbReference>
<evidence type="ECO:0000313" key="4">
    <source>
        <dbReference type="Proteomes" id="UP000188603"/>
    </source>
</evidence>
<dbReference type="OrthoDB" id="9801517at2"/>
<organism evidence="3 4">
    <name type="scientific">Novibacillus thermophilus</name>
    <dbReference type="NCBI Taxonomy" id="1471761"/>
    <lineage>
        <taxon>Bacteria</taxon>
        <taxon>Bacillati</taxon>
        <taxon>Bacillota</taxon>
        <taxon>Bacilli</taxon>
        <taxon>Bacillales</taxon>
        <taxon>Thermoactinomycetaceae</taxon>
        <taxon>Novibacillus</taxon>
    </lineage>
</organism>
<gene>
    <name evidence="3" type="ORF">B0W44_03975</name>
</gene>
<proteinExistence type="inferred from homology"/>
<dbReference type="EMBL" id="CP019699">
    <property type="protein sequence ID" value="AQS55056.1"/>
    <property type="molecule type" value="Genomic_DNA"/>
</dbReference>
<dbReference type="PANTHER" id="PTHR31793">
    <property type="entry name" value="4-HYDROXYBENZOYL-COA THIOESTERASE FAMILY MEMBER"/>
    <property type="match status" value="1"/>
</dbReference>
<evidence type="ECO:0000256" key="2">
    <source>
        <dbReference type="ARBA" id="ARBA00022801"/>
    </source>
</evidence>
<dbReference type="SUPFAM" id="SSF54637">
    <property type="entry name" value="Thioesterase/thiol ester dehydrase-isomerase"/>
    <property type="match status" value="1"/>
</dbReference>
<dbReference type="Gene3D" id="3.10.129.10">
    <property type="entry name" value="Hotdog Thioesterase"/>
    <property type="match status" value="1"/>
</dbReference>
<dbReference type="STRING" id="1471761.B0W44_03975"/>
<dbReference type="Proteomes" id="UP000188603">
    <property type="component" value="Chromosome"/>
</dbReference>
<evidence type="ECO:0000256" key="1">
    <source>
        <dbReference type="ARBA" id="ARBA00005953"/>
    </source>
</evidence>
<dbReference type="GO" id="GO:0047617">
    <property type="term" value="F:fatty acyl-CoA hydrolase activity"/>
    <property type="evidence" value="ECO:0007669"/>
    <property type="project" value="TreeGrafter"/>
</dbReference>
<comment type="similarity">
    <text evidence="1">Belongs to the 4-hydroxybenzoyl-CoA thioesterase family.</text>
</comment>
<sequence length="134" mass="15381">MERSIEIEVRSTEIDELGHVNNAKYLEYLEWGREDWYDRTGLGAEQLSAKNLGTVLVHLKINYRREARKGDRLHIVTRPKRKGNTSFVLEQDIVNENGQLVADAEVTVVLFDLTKRKSVPLPAEFGPIFEEAND</sequence>
<reference evidence="3 4" key="1">
    <citation type="journal article" date="2015" name="Int. J. Syst. Evol. Microbiol.">
        <title>Novibacillus thermophilus gen. nov., sp. nov., a Gram-staining-negative and moderately thermophilic member of the family Thermoactinomycetaceae.</title>
        <authorList>
            <person name="Yang G."/>
            <person name="Chen J."/>
            <person name="Zhou S."/>
        </authorList>
    </citation>
    <scope>NUCLEOTIDE SEQUENCE [LARGE SCALE GENOMIC DNA]</scope>
    <source>
        <strain evidence="3 4">SG-1</strain>
    </source>
</reference>
<name>A0A1U9K4V8_9BACL</name>
<dbReference type="AlphaFoldDB" id="A0A1U9K4V8"/>
<dbReference type="KEGG" id="ntr:B0W44_03975"/>
<protein>
    <submittedName>
        <fullName evidence="3">Thioesterase</fullName>
    </submittedName>
</protein>
<evidence type="ECO:0000313" key="3">
    <source>
        <dbReference type="EMBL" id="AQS55056.1"/>
    </source>
</evidence>
<dbReference type="Pfam" id="PF13279">
    <property type="entry name" value="4HBT_2"/>
    <property type="match status" value="1"/>
</dbReference>
<accession>A0A1U9K4V8</accession>
<dbReference type="PANTHER" id="PTHR31793:SF27">
    <property type="entry name" value="NOVEL THIOESTERASE SUPERFAMILY DOMAIN AND SAPOSIN A-TYPE DOMAIN CONTAINING PROTEIN (0610012H03RIK)"/>
    <property type="match status" value="1"/>
</dbReference>
<keyword evidence="4" id="KW-1185">Reference proteome</keyword>
<dbReference type="InterPro" id="IPR006684">
    <property type="entry name" value="YbgC/YbaW"/>
</dbReference>
<keyword evidence="2" id="KW-0378">Hydrolase</keyword>